<dbReference type="EMBL" id="JAKOGI010000531">
    <property type="protein sequence ID" value="KAJ8433537.1"/>
    <property type="molecule type" value="Genomic_DNA"/>
</dbReference>
<evidence type="ECO:0008006" key="3">
    <source>
        <dbReference type="Google" id="ProtNLM"/>
    </source>
</evidence>
<reference evidence="1" key="1">
    <citation type="submission" date="2022-04" db="EMBL/GenBank/DDBJ databases">
        <title>Carnegiea gigantea Genome sequencing and assembly v2.</title>
        <authorList>
            <person name="Copetti D."/>
            <person name="Sanderson M.J."/>
            <person name="Burquez A."/>
            <person name="Wojciechowski M.F."/>
        </authorList>
    </citation>
    <scope>NUCLEOTIDE SEQUENCE</scope>
    <source>
        <strain evidence="1">SGP5-SGP5p</strain>
        <tissue evidence="1">Aerial part</tissue>
    </source>
</reference>
<dbReference type="Proteomes" id="UP001153076">
    <property type="component" value="Unassembled WGS sequence"/>
</dbReference>
<name>A0A9Q1JYV3_9CARY</name>
<accession>A0A9Q1JYV3</accession>
<dbReference type="AlphaFoldDB" id="A0A9Q1JYV3"/>
<organism evidence="1 2">
    <name type="scientific">Carnegiea gigantea</name>
    <dbReference type="NCBI Taxonomy" id="171969"/>
    <lineage>
        <taxon>Eukaryota</taxon>
        <taxon>Viridiplantae</taxon>
        <taxon>Streptophyta</taxon>
        <taxon>Embryophyta</taxon>
        <taxon>Tracheophyta</taxon>
        <taxon>Spermatophyta</taxon>
        <taxon>Magnoliopsida</taxon>
        <taxon>eudicotyledons</taxon>
        <taxon>Gunneridae</taxon>
        <taxon>Pentapetalae</taxon>
        <taxon>Caryophyllales</taxon>
        <taxon>Cactineae</taxon>
        <taxon>Cactaceae</taxon>
        <taxon>Cactoideae</taxon>
        <taxon>Echinocereeae</taxon>
        <taxon>Carnegiea</taxon>
    </lineage>
</organism>
<sequence>MPAAPDEGRGACWVPLSAGVFKLNFDAGRVGTKERGWGFVIHDHLKSVVVAGVKQGQGFHGAEGMSLPLKKAVLHNFTRLVVEGNCISLINKLKAKEQPRSTVGSPINNGILITVNEQTMLKFKDLMDSKLKDTLTMMRNIMFIKRWWRDKIGRTNVLLKETLNGVEGYKN</sequence>
<evidence type="ECO:0000313" key="2">
    <source>
        <dbReference type="Proteomes" id="UP001153076"/>
    </source>
</evidence>
<gene>
    <name evidence="1" type="ORF">Cgig2_018090</name>
</gene>
<evidence type="ECO:0000313" key="1">
    <source>
        <dbReference type="EMBL" id="KAJ8433537.1"/>
    </source>
</evidence>
<comment type="caution">
    <text evidence="1">The sequence shown here is derived from an EMBL/GenBank/DDBJ whole genome shotgun (WGS) entry which is preliminary data.</text>
</comment>
<keyword evidence="2" id="KW-1185">Reference proteome</keyword>
<dbReference type="OrthoDB" id="993340at2759"/>
<proteinExistence type="predicted"/>
<protein>
    <recommendedName>
        <fullName evidence="3">RNase H type-1 domain-containing protein</fullName>
    </recommendedName>
</protein>